<dbReference type="AlphaFoldDB" id="A0A1S8KMN5"/>
<reference evidence="1 2" key="1">
    <citation type="submission" date="2017-01" db="EMBL/GenBank/DDBJ databases">
        <title>Complete Genome Sequence of Dolosigranulum pigrum isolated from a Patient with interstitial lung disease.</title>
        <authorList>
            <person name="Mukhopadhyay R."/>
            <person name="Joaquin J."/>
            <person name="Hogue R."/>
            <person name="Fitzgerald S."/>
            <person name="Jospin G."/>
            <person name="Eisen J.A."/>
            <person name="Chaturvedi V."/>
        </authorList>
    </citation>
    <scope>NUCLEOTIDE SEQUENCE [LARGE SCALE GENOMIC DNA]</scope>
    <source>
        <strain evidence="1 2">15S00348</strain>
    </source>
</reference>
<proteinExistence type="predicted"/>
<accession>A0A1S8KMN5</accession>
<dbReference type="EMBL" id="MUYF01000003">
    <property type="protein sequence ID" value="OOL80999.1"/>
    <property type="molecule type" value="Genomic_DNA"/>
</dbReference>
<sequence length="84" mass="9902">MRQACRIEPKVKKDGTKQLAPDKSVFTRFKQRLENHMEFLVNIFEELREELKETLPNFGENLVLDGKIIESYANRPTKEHKKDG</sequence>
<comment type="caution">
    <text evidence="1">The sequence shown here is derived from an EMBL/GenBank/DDBJ whole genome shotgun (WGS) entry which is preliminary data.</text>
</comment>
<evidence type="ECO:0000313" key="2">
    <source>
        <dbReference type="Proteomes" id="UP000190409"/>
    </source>
</evidence>
<protein>
    <recommendedName>
        <fullName evidence="3">Transposase</fullName>
    </recommendedName>
</protein>
<evidence type="ECO:0008006" key="3">
    <source>
        <dbReference type="Google" id="ProtNLM"/>
    </source>
</evidence>
<evidence type="ECO:0000313" key="1">
    <source>
        <dbReference type="EMBL" id="OOL80999.1"/>
    </source>
</evidence>
<dbReference type="Proteomes" id="UP000190409">
    <property type="component" value="Unassembled WGS sequence"/>
</dbReference>
<name>A0A1S8KMN5_9LACT</name>
<gene>
    <name evidence="1" type="ORF">BWX42_03815</name>
</gene>
<organism evidence="1 2">
    <name type="scientific">Dolosigranulum pigrum</name>
    <dbReference type="NCBI Taxonomy" id="29394"/>
    <lineage>
        <taxon>Bacteria</taxon>
        <taxon>Bacillati</taxon>
        <taxon>Bacillota</taxon>
        <taxon>Bacilli</taxon>
        <taxon>Lactobacillales</taxon>
        <taxon>Carnobacteriaceae</taxon>
        <taxon>Dolosigranulum</taxon>
    </lineage>
</organism>